<name>A0A6V7L3V8_9HYME</name>
<gene>
    <name evidence="1" type="ORF">BBRV_LOCUS96585</name>
</gene>
<evidence type="ECO:0000313" key="1">
    <source>
        <dbReference type="EMBL" id="CAD1571138.1"/>
    </source>
</evidence>
<protein>
    <submittedName>
        <fullName evidence="1">Uncharacterized protein</fullName>
    </submittedName>
</protein>
<sequence>MYITEIVPTVADLFWGTFMEKSKAASIPAAKEVEEFLLKNIVELSYEVDPTIFCDVLWRISSGTRGKVM</sequence>
<reference evidence="1" key="1">
    <citation type="submission" date="2020-07" db="EMBL/GenBank/DDBJ databases">
        <authorList>
            <person name="Ferguson B K."/>
        </authorList>
    </citation>
    <scope>NUCLEOTIDE SEQUENCE</scope>
    <source>
        <strain evidence="1">L06</strain>
    </source>
</reference>
<proteinExistence type="predicted"/>
<organism evidence="1">
    <name type="scientific">Bracon brevicornis</name>
    <dbReference type="NCBI Taxonomy" id="1563983"/>
    <lineage>
        <taxon>Eukaryota</taxon>
        <taxon>Metazoa</taxon>
        <taxon>Ecdysozoa</taxon>
        <taxon>Arthropoda</taxon>
        <taxon>Hexapoda</taxon>
        <taxon>Insecta</taxon>
        <taxon>Pterygota</taxon>
        <taxon>Neoptera</taxon>
        <taxon>Endopterygota</taxon>
        <taxon>Hymenoptera</taxon>
        <taxon>Apocrita</taxon>
        <taxon>Ichneumonoidea</taxon>
        <taxon>Braconidae</taxon>
        <taxon>Braconinae</taxon>
        <taxon>Bracon</taxon>
    </lineage>
</organism>
<dbReference type="AlphaFoldDB" id="A0A6V7L3V8"/>
<dbReference type="EMBL" id="CADCXW020000333">
    <property type="protein sequence ID" value="CAD1571138.1"/>
    <property type="molecule type" value="Genomic_DNA"/>
</dbReference>
<accession>A0A6V7L3V8</accession>